<evidence type="ECO:0000259" key="2">
    <source>
        <dbReference type="Pfam" id="PF01835"/>
    </source>
</evidence>
<protein>
    <submittedName>
        <fullName evidence="3">MG2 domain-containing protein</fullName>
    </submittedName>
</protein>
<reference evidence="3 4" key="1">
    <citation type="submission" date="2017-02" db="EMBL/GenBank/DDBJ databases">
        <authorList>
            <person name="Peterson S.W."/>
        </authorList>
    </citation>
    <scope>NUCLEOTIDE SEQUENCE [LARGE SCALE GENOMIC DNA]</scope>
    <source>
        <strain evidence="3 4">DSM 22335</strain>
    </source>
</reference>
<evidence type="ECO:0000313" key="4">
    <source>
        <dbReference type="Proteomes" id="UP000190888"/>
    </source>
</evidence>
<feature type="domain" description="Macroglobulin" evidence="2">
    <location>
        <begin position="58"/>
        <end position="137"/>
    </location>
</feature>
<keyword evidence="4" id="KW-1185">Reference proteome</keyword>
<sequence length="835" mass="92607">MQKVCSASLIFNQTTFMRSLLPAILLCMFCQVSFSQANTTISPDSALSLLNSNYPQEKVFLQTDKAQYVAGETIWMKAWCTLEGQPSFLSRILYVDLVNSNGKVIQKKMYKLDSLSSTPAEIDIPKEAGTGNYSVNAYTLWMRNFPQYLFKKDIYIYNSDYGTKPRVYKAPSVKVQFLPEGGNLVAGLTNRIAFKALDENGFPVDVKGDIVDNTGKKIMAFATGHDGMGSLELEVEAGKTYTATMPVAGGNTLQFKLPAPQEDGITVRVENGNANRLVVLLNRAEKNKAKYGKLIVVAQMNHQLVVRAALNLDEGQLALPIAKKGLPAGIMQVTVFNEQYEPLAERLAFIENYQLQRPDVKIETLNKTARANSQISFSVDAKPAALSCLVTSAYTDTITGIAENIASSLLVTSDLQGYVHNPGYYFKDKQPATLHDLDLLMMTQGWRRFEWKKILHNEFAKLDYLVESAISFGGIVTKSDRKEVVKEGKVSFIIKGADSTSMLAEASITDKGEFLLKDINYMREAKVAYMGTNSKQQGFIVDVKIRPNYIDSLTKSAGIPFLNLDTTDVNNRKSLLAQYLYGQIHAIDTLSKEFNYLGNVTVKSKRVSKEDSLNREYAGGPFLMGRGIDPADYKFARNIWSIIQQAVPGVTVEGNPFDPDVSFSRFAGLGGGDATVDDELSSMGVMQTNGIAFFLNEVNVTKDVVNTILPEDVALIKVLKNEGAALGASQGAIAIYTKKGYTPKSAPYEKSYTIEKKAGYSVAREFYAPDYSKNEEVLTEKDRRTTLYWNGHIAPAKDGKYRFRFSNNDLGDKFRLVIQGLDKQGNLIYSEQIIR</sequence>
<evidence type="ECO:0000313" key="3">
    <source>
        <dbReference type="EMBL" id="SJZ54241.1"/>
    </source>
</evidence>
<feature type="signal peptide" evidence="1">
    <location>
        <begin position="1"/>
        <end position="37"/>
    </location>
</feature>
<dbReference type="EMBL" id="FUWH01000002">
    <property type="protein sequence ID" value="SJZ54241.1"/>
    <property type="molecule type" value="Genomic_DNA"/>
</dbReference>
<name>A0A1T4LI15_9BACT</name>
<feature type="chain" id="PRO_5012007011" evidence="1">
    <location>
        <begin position="38"/>
        <end position="835"/>
    </location>
</feature>
<dbReference type="Pfam" id="PF01835">
    <property type="entry name" value="MG2"/>
    <property type="match status" value="1"/>
</dbReference>
<keyword evidence="1" id="KW-0732">Signal</keyword>
<proteinExistence type="predicted"/>
<organism evidence="3 4">
    <name type="scientific">Sediminibacterium ginsengisoli</name>
    <dbReference type="NCBI Taxonomy" id="413434"/>
    <lineage>
        <taxon>Bacteria</taxon>
        <taxon>Pseudomonadati</taxon>
        <taxon>Bacteroidota</taxon>
        <taxon>Chitinophagia</taxon>
        <taxon>Chitinophagales</taxon>
        <taxon>Chitinophagaceae</taxon>
        <taxon>Sediminibacterium</taxon>
    </lineage>
</organism>
<dbReference type="InterPro" id="IPR002890">
    <property type="entry name" value="MG2"/>
</dbReference>
<gene>
    <name evidence="3" type="ORF">SAMN04488132_102503</name>
</gene>
<dbReference type="Proteomes" id="UP000190888">
    <property type="component" value="Unassembled WGS sequence"/>
</dbReference>
<accession>A0A1T4LI15</accession>
<dbReference type="STRING" id="413434.SAMN04488132_102503"/>
<dbReference type="GO" id="GO:0004866">
    <property type="term" value="F:endopeptidase inhibitor activity"/>
    <property type="evidence" value="ECO:0007669"/>
    <property type="project" value="InterPro"/>
</dbReference>
<evidence type="ECO:0000256" key="1">
    <source>
        <dbReference type="SAM" id="SignalP"/>
    </source>
</evidence>
<dbReference type="Gene3D" id="2.60.40.1930">
    <property type="match status" value="1"/>
</dbReference>
<dbReference type="AlphaFoldDB" id="A0A1T4LI15"/>